<dbReference type="GO" id="GO:0016787">
    <property type="term" value="F:hydrolase activity"/>
    <property type="evidence" value="ECO:0007669"/>
    <property type="project" value="UniProtKB-KW"/>
</dbReference>
<evidence type="ECO:0000259" key="2">
    <source>
        <dbReference type="Pfam" id="PF17390"/>
    </source>
</evidence>
<dbReference type="Gene3D" id="2.60.420.10">
    <property type="entry name" value="Maltose phosphorylase, domain 3"/>
    <property type="match status" value="1"/>
</dbReference>
<keyword evidence="4" id="KW-1185">Reference proteome</keyword>
<dbReference type="InterPro" id="IPR008928">
    <property type="entry name" value="6-hairpin_glycosidase_sf"/>
</dbReference>
<gene>
    <name evidence="3" type="ORF">K491DRAFT_687252</name>
</gene>
<dbReference type="InterPro" id="IPR035398">
    <property type="entry name" value="Bac_rhamnosid_C"/>
</dbReference>
<dbReference type="GO" id="GO:0005975">
    <property type="term" value="P:carbohydrate metabolic process"/>
    <property type="evidence" value="ECO:0007669"/>
    <property type="project" value="InterPro"/>
</dbReference>
<accession>A0A6A6TR89</accession>
<dbReference type="Pfam" id="PF17389">
    <property type="entry name" value="Bac_rhamnosid6H"/>
    <property type="match status" value="1"/>
</dbReference>
<dbReference type="PANTHER" id="PTHR34987">
    <property type="entry name" value="C, PUTATIVE (AFU_ORTHOLOGUE AFUA_3G02880)-RELATED"/>
    <property type="match status" value="1"/>
</dbReference>
<feature type="domain" description="Alpha-L-rhamnosidase six-hairpin glycosidase" evidence="1">
    <location>
        <begin position="43"/>
        <end position="273"/>
    </location>
</feature>
<name>A0A6A6TR89_9PLEO</name>
<sequence length="473" mass="50958">MRAWYAGASTIQTNIAPQDTGRFLPQVKPGWAYNASLGVAAPILLDGAKRDRAVWPGDMGLSGITAFLVFGEYGLTAFGNAIETLFYYQNTTTGRFPFAGPDTASFRSGSTSDTYHAWSLISIYEYAIYTGNETWLSERWENITRGVDFVLAALDNTVSLHNQTAPNDWGRQGGGEYNSALNALDYHALVSLSSLASAWSDTISGRTRAQTWALAAARLKSSYNSHLWDAPANLYHDNTTTSLHPQDGNALALAFNLTTSTAQASVLSTALIQNWNAIGPVTPELPDTISPFISGIEVLGHFAAGQPVRALDLVRRTWGYLLDSPLMTGSTLAEGITANGSLYYRSTAGYNYDASYTSLSHGWSSGPTIALSFKVAGLEIIGWREWVFKPQTGGLRSAKAGFRAPFGEFRVQWVVRGKEDGDMIFEATIVTPEGTRGRLGMPGECENVLVDGKAVAATVEGGGIRVVKATGCR</sequence>
<dbReference type="OrthoDB" id="10036721at2759"/>
<keyword evidence="3" id="KW-0378">Hydrolase</keyword>
<dbReference type="Pfam" id="PF17390">
    <property type="entry name" value="Bac_rhamnosid_C"/>
    <property type="match status" value="1"/>
</dbReference>
<protein>
    <submittedName>
        <fullName evidence="3">Glycoside hydrolase family 78 protein</fullName>
    </submittedName>
</protein>
<evidence type="ECO:0000313" key="4">
    <source>
        <dbReference type="Proteomes" id="UP000799324"/>
    </source>
</evidence>
<dbReference type="PANTHER" id="PTHR34987:SF6">
    <property type="entry name" value="ALPHA-L-RHAMNOSIDASE SIX-HAIRPIN GLYCOSIDASE DOMAIN-CONTAINING PROTEIN"/>
    <property type="match status" value="1"/>
</dbReference>
<dbReference type="InterPro" id="IPR012341">
    <property type="entry name" value="6hp_glycosidase-like_sf"/>
</dbReference>
<evidence type="ECO:0000313" key="3">
    <source>
        <dbReference type="EMBL" id="KAF2661453.1"/>
    </source>
</evidence>
<evidence type="ECO:0000259" key="1">
    <source>
        <dbReference type="Pfam" id="PF17389"/>
    </source>
</evidence>
<proteinExistence type="predicted"/>
<dbReference type="SUPFAM" id="SSF48208">
    <property type="entry name" value="Six-hairpin glycosidases"/>
    <property type="match status" value="1"/>
</dbReference>
<dbReference type="EMBL" id="MU004293">
    <property type="protein sequence ID" value="KAF2661453.1"/>
    <property type="molecule type" value="Genomic_DNA"/>
</dbReference>
<dbReference type="AlphaFoldDB" id="A0A6A6TR89"/>
<dbReference type="Proteomes" id="UP000799324">
    <property type="component" value="Unassembled WGS sequence"/>
</dbReference>
<organism evidence="3 4">
    <name type="scientific">Lophiostoma macrostomum CBS 122681</name>
    <dbReference type="NCBI Taxonomy" id="1314788"/>
    <lineage>
        <taxon>Eukaryota</taxon>
        <taxon>Fungi</taxon>
        <taxon>Dikarya</taxon>
        <taxon>Ascomycota</taxon>
        <taxon>Pezizomycotina</taxon>
        <taxon>Dothideomycetes</taxon>
        <taxon>Pleosporomycetidae</taxon>
        <taxon>Pleosporales</taxon>
        <taxon>Lophiostomataceae</taxon>
        <taxon>Lophiostoma</taxon>
    </lineage>
</organism>
<dbReference type="Gene3D" id="1.50.10.10">
    <property type="match status" value="1"/>
</dbReference>
<dbReference type="InterPro" id="IPR035396">
    <property type="entry name" value="Bac_rhamnosid6H"/>
</dbReference>
<feature type="domain" description="Alpha-L-rhamnosidase C-terminal" evidence="2">
    <location>
        <begin position="382"/>
        <end position="452"/>
    </location>
</feature>
<reference evidence="3" key="1">
    <citation type="journal article" date="2020" name="Stud. Mycol.">
        <title>101 Dothideomycetes genomes: a test case for predicting lifestyles and emergence of pathogens.</title>
        <authorList>
            <person name="Haridas S."/>
            <person name="Albert R."/>
            <person name="Binder M."/>
            <person name="Bloem J."/>
            <person name="Labutti K."/>
            <person name="Salamov A."/>
            <person name="Andreopoulos B."/>
            <person name="Baker S."/>
            <person name="Barry K."/>
            <person name="Bills G."/>
            <person name="Bluhm B."/>
            <person name="Cannon C."/>
            <person name="Castanera R."/>
            <person name="Culley D."/>
            <person name="Daum C."/>
            <person name="Ezra D."/>
            <person name="Gonzalez J."/>
            <person name="Henrissat B."/>
            <person name="Kuo A."/>
            <person name="Liang C."/>
            <person name="Lipzen A."/>
            <person name="Lutzoni F."/>
            <person name="Magnuson J."/>
            <person name="Mondo S."/>
            <person name="Nolan M."/>
            <person name="Ohm R."/>
            <person name="Pangilinan J."/>
            <person name="Park H.-J."/>
            <person name="Ramirez L."/>
            <person name="Alfaro M."/>
            <person name="Sun H."/>
            <person name="Tritt A."/>
            <person name="Yoshinaga Y."/>
            <person name="Zwiers L.-H."/>
            <person name="Turgeon B."/>
            <person name="Goodwin S."/>
            <person name="Spatafora J."/>
            <person name="Crous P."/>
            <person name="Grigoriev I."/>
        </authorList>
    </citation>
    <scope>NUCLEOTIDE SEQUENCE</scope>
    <source>
        <strain evidence="3">CBS 122681</strain>
    </source>
</reference>